<proteinExistence type="inferred from homology"/>
<dbReference type="Proteomes" id="UP000749311">
    <property type="component" value="Unassembled WGS sequence"/>
</dbReference>
<reference evidence="3 4" key="1">
    <citation type="submission" date="2020-02" db="EMBL/GenBank/DDBJ databases">
        <title>Sequencing the genomes of 1000 actinobacteria strains.</title>
        <authorList>
            <person name="Klenk H.-P."/>
        </authorList>
    </citation>
    <scope>NUCLEOTIDE SEQUENCE [LARGE SCALE GENOMIC DNA]</scope>
    <source>
        <strain evidence="3 4">DSM 19609</strain>
    </source>
</reference>
<comment type="similarity">
    <text evidence="1">Belongs to the YciI family.</text>
</comment>
<keyword evidence="4" id="KW-1185">Reference proteome</keyword>
<dbReference type="SUPFAM" id="SSF54909">
    <property type="entry name" value="Dimeric alpha+beta barrel"/>
    <property type="match status" value="1"/>
</dbReference>
<dbReference type="EMBL" id="JAAMOZ010000001">
    <property type="protein sequence ID" value="NIH55857.1"/>
    <property type="molecule type" value="Genomic_DNA"/>
</dbReference>
<sequence length="94" mass="10307">MSYFAVQYVYRADADVAAVRPEHRAYLRTLVDAGQLKASGPYVGAERDSALLVFQAEDADSVQQLVDADPMSREGILESATITQWNPLLGVFAE</sequence>
<dbReference type="InterPro" id="IPR005545">
    <property type="entry name" value="YCII"/>
</dbReference>
<evidence type="ECO:0000256" key="1">
    <source>
        <dbReference type="ARBA" id="ARBA00007689"/>
    </source>
</evidence>
<gene>
    <name evidence="3" type="ORF">FB473_000502</name>
</gene>
<dbReference type="InterPro" id="IPR011008">
    <property type="entry name" value="Dimeric_a/b-barrel"/>
</dbReference>
<evidence type="ECO:0000259" key="2">
    <source>
        <dbReference type="Pfam" id="PF03795"/>
    </source>
</evidence>
<dbReference type="Gene3D" id="3.30.70.1060">
    <property type="entry name" value="Dimeric alpha+beta barrel"/>
    <property type="match status" value="1"/>
</dbReference>
<organism evidence="3 4">
    <name type="scientific">Brooklawnia cerclae</name>
    <dbReference type="NCBI Taxonomy" id="349934"/>
    <lineage>
        <taxon>Bacteria</taxon>
        <taxon>Bacillati</taxon>
        <taxon>Actinomycetota</taxon>
        <taxon>Actinomycetes</taxon>
        <taxon>Propionibacteriales</taxon>
        <taxon>Propionibacteriaceae</taxon>
        <taxon>Brooklawnia</taxon>
    </lineage>
</organism>
<evidence type="ECO:0000313" key="3">
    <source>
        <dbReference type="EMBL" id="NIH55857.1"/>
    </source>
</evidence>
<dbReference type="Pfam" id="PF03795">
    <property type="entry name" value="YCII"/>
    <property type="match status" value="1"/>
</dbReference>
<dbReference type="RefSeq" id="WP_167164535.1">
    <property type="nucleotide sequence ID" value="NZ_BAAAOO010000002.1"/>
</dbReference>
<protein>
    <recommendedName>
        <fullName evidence="2">YCII-related domain-containing protein</fullName>
    </recommendedName>
</protein>
<name>A0ABX0SBV4_9ACTN</name>
<feature type="domain" description="YCII-related" evidence="2">
    <location>
        <begin position="14"/>
        <end position="86"/>
    </location>
</feature>
<accession>A0ABX0SBV4</accession>
<evidence type="ECO:0000313" key="4">
    <source>
        <dbReference type="Proteomes" id="UP000749311"/>
    </source>
</evidence>
<comment type="caution">
    <text evidence="3">The sequence shown here is derived from an EMBL/GenBank/DDBJ whole genome shotgun (WGS) entry which is preliminary data.</text>
</comment>